<name>A0A9J6BDK3_POLVA</name>
<evidence type="ECO:0000256" key="1">
    <source>
        <dbReference type="ARBA" id="ARBA00004141"/>
    </source>
</evidence>
<evidence type="ECO:0000259" key="12">
    <source>
        <dbReference type="Pfam" id="PF07993"/>
    </source>
</evidence>
<dbReference type="OrthoDB" id="429813at2759"/>
<accession>A0A9J6BDK3</accession>
<feature type="domain" description="Fatty acyl-CoA reductase C-terminal" evidence="11">
    <location>
        <begin position="363"/>
        <end position="453"/>
    </location>
</feature>
<evidence type="ECO:0000313" key="13">
    <source>
        <dbReference type="EMBL" id="KAG5667603.1"/>
    </source>
</evidence>
<dbReference type="InterPro" id="IPR033640">
    <property type="entry name" value="FAR_C"/>
</dbReference>
<keyword evidence="5 10" id="KW-0521">NADP</keyword>
<dbReference type="InterPro" id="IPR013120">
    <property type="entry name" value="FAR_NAD-bd"/>
</dbReference>
<sequence length="502" mass="57918">MTNLPSIADFYANKSIFVTGGTGFIGKMIVEKLLRSCKDINTIYLLARPKKDKSSADRLQEMLNSPLFDKIREKNPEALNKIVLVNGDVAMENLGLSETDQKKLCDNVNVIIHSAATINFNEPLKVAIATNLQSVRELIKLARKVENLNVLVHVSTAYTKWYDFDVKEIFHKPNNDPNEVIEMCKTLSDEEINKRTKSLLGKHVNTYTYSKSLAEYLVSVEGKGLPIAIIRPSAVLSSVKEPFPGWIDNWAGHTLYVYMMARGLLRVFHMNGDYLCDCIPADHTVNITIAAGWKVGTDKSTKNKEPEIYQIATGSENPIKWKEMFDPLQYYARNYPLTDVLWYPTYKYRKSEKVARFETFVTQLIPAYIGDFAMKITGRKPRLVKTQKFIERNYNSVRFVVNEPIVFRTENYHKLAASMNENDLKEFDFDLRKIDWKKYIENYYFGARKYLWKQKDGNYPVLKKKVVRLKYANYVFMGTSIAASLYFLNSAKNLLFKKNQDC</sequence>
<keyword evidence="14" id="KW-1185">Reference proteome</keyword>
<evidence type="ECO:0000259" key="11">
    <source>
        <dbReference type="Pfam" id="PF03015"/>
    </source>
</evidence>
<comment type="subcellular location">
    <subcellularLocation>
        <location evidence="1">Membrane</location>
        <topology evidence="1">Multi-pass membrane protein</topology>
    </subcellularLocation>
</comment>
<dbReference type="InterPro" id="IPR036291">
    <property type="entry name" value="NAD(P)-bd_dom_sf"/>
</dbReference>
<dbReference type="AlphaFoldDB" id="A0A9J6BDK3"/>
<comment type="caution">
    <text evidence="13">The sequence shown here is derived from an EMBL/GenBank/DDBJ whole genome shotgun (WGS) entry which is preliminary data.</text>
</comment>
<dbReference type="GO" id="GO:0005777">
    <property type="term" value="C:peroxisome"/>
    <property type="evidence" value="ECO:0007669"/>
    <property type="project" value="TreeGrafter"/>
</dbReference>
<keyword evidence="7 10" id="KW-0443">Lipid metabolism</keyword>
<evidence type="ECO:0000256" key="2">
    <source>
        <dbReference type="ARBA" id="ARBA00005928"/>
    </source>
</evidence>
<dbReference type="Gene3D" id="3.40.50.720">
    <property type="entry name" value="NAD(P)-binding Rossmann-like Domain"/>
    <property type="match status" value="1"/>
</dbReference>
<dbReference type="SUPFAM" id="SSF51735">
    <property type="entry name" value="NAD(P)-binding Rossmann-fold domains"/>
    <property type="match status" value="1"/>
</dbReference>
<dbReference type="PANTHER" id="PTHR11011">
    <property type="entry name" value="MALE STERILITY PROTEIN 2-RELATED"/>
    <property type="match status" value="1"/>
</dbReference>
<evidence type="ECO:0000256" key="5">
    <source>
        <dbReference type="ARBA" id="ARBA00022857"/>
    </source>
</evidence>
<proteinExistence type="inferred from homology"/>
<dbReference type="EMBL" id="JADBJN010000004">
    <property type="protein sequence ID" value="KAG5667603.1"/>
    <property type="molecule type" value="Genomic_DNA"/>
</dbReference>
<organism evidence="13 14">
    <name type="scientific">Polypedilum vanderplanki</name>
    <name type="common">Sleeping chironomid midge</name>
    <dbReference type="NCBI Taxonomy" id="319348"/>
    <lineage>
        <taxon>Eukaryota</taxon>
        <taxon>Metazoa</taxon>
        <taxon>Ecdysozoa</taxon>
        <taxon>Arthropoda</taxon>
        <taxon>Hexapoda</taxon>
        <taxon>Insecta</taxon>
        <taxon>Pterygota</taxon>
        <taxon>Neoptera</taxon>
        <taxon>Endopterygota</taxon>
        <taxon>Diptera</taxon>
        <taxon>Nematocera</taxon>
        <taxon>Chironomoidea</taxon>
        <taxon>Chironomidae</taxon>
        <taxon>Chironominae</taxon>
        <taxon>Polypedilum</taxon>
        <taxon>Polypedilum</taxon>
    </lineage>
</organism>
<dbReference type="GO" id="GO:0035336">
    <property type="term" value="P:long-chain fatty-acyl-CoA metabolic process"/>
    <property type="evidence" value="ECO:0007669"/>
    <property type="project" value="TreeGrafter"/>
</dbReference>
<protein>
    <recommendedName>
        <fullName evidence="10">Fatty acyl-CoA reductase</fullName>
        <ecNumber evidence="10">1.2.1.84</ecNumber>
    </recommendedName>
</protein>
<feature type="domain" description="Thioester reductase (TE)" evidence="12">
    <location>
        <begin position="18"/>
        <end position="287"/>
    </location>
</feature>
<dbReference type="GO" id="GO:0102965">
    <property type="term" value="F:alcohol-forming long-chain fatty acyl-CoA reductase activity"/>
    <property type="evidence" value="ECO:0007669"/>
    <property type="project" value="UniProtKB-EC"/>
</dbReference>
<evidence type="ECO:0000256" key="9">
    <source>
        <dbReference type="ARBA" id="ARBA00052530"/>
    </source>
</evidence>
<dbReference type="CDD" id="cd05236">
    <property type="entry name" value="FAR-N_SDR_e"/>
    <property type="match status" value="1"/>
</dbReference>
<dbReference type="EC" id="1.2.1.84" evidence="10"/>
<comment type="function">
    <text evidence="10">Catalyzes the reduction of fatty acyl-CoA to fatty alcohols.</text>
</comment>
<evidence type="ECO:0000313" key="14">
    <source>
        <dbReference type="Proteomes" id="UP001107558"/>
    </source>
</evidence>
<evidence type="ECO:0000256" key="10">
    <source>
        <dbReference type="RuleBase" id="RU363097"/>
    </source>
</evidence>
<dbReference type="CDD" id="cd09071">
    <property type="entry name" value="FAR_C"/>
    <property type="match status" value="1"/>
</dbReference>
<keyword evidence="4" id="KW-0812">Transmembrane</keyword>
<evidence type="ECO:0000256" key="4">
    <source>
        <dbReference type="ARBA" id="ARBA00022692"/>
    </source>
</evidence>
<evidence type="ECO:0000256" key="3">
    <source>
        <dbReference type="ARBA" id="ARBA00022516"/>
    </source>
</evidence>
<keyword evidence="6" id="KW-1133">Transmembrane helix</keyword>
<dbReference type="FunFam" id="3.40.50.720:FF:000143">
    <property type="entry name" value="Fatty acyl-CoA reductase"/>
    <property type="match status" value="1"/>
</dbReference>
<keyword evidence="10" id="KW-0560">Oxidoreductase</keyword>
<dbReference type="Pfam" id="PF03015">
    <property type="entry name" value="Sterile"/>
    <property type="match status" value="1"/>
</dbReference>
<keyword evidence="8" id="KW-0472">Membrane</keyword>
<reference evidence="13" key="1">
    <citation type="submission" date="2021-03" db="EMBL/GenBank/DDBJ databases">
        <title>Chromosome level genome of the anhydrobiotic midge Polypedilum vanderplanki.</title>
        <authorList>
            <person name="Yoshida Y."/>
            <person name="Kikawada T."/>
            <person name="Gusev O."/>
        </authorList>
    </citation>
    <scope>NUCLEOTIDE SEQUENCE</scope>
    <source>
        <strain evidence="13">NIAS01</strain>
        <tissue evidence="13">Whole body or cell culture</tissue>
    </source>
</reference>
<dbReference type="GO" id="GO:0080019">
    <property type="term" value="F:alcohol-forming very long-chain fatty acyl-CoA reductase activity"/>
    <property type="evidence" value="ECO:0007669"/>
    <property type="project" value="InterPro"/>
</dbReference>
<evidence type="ECO:0000256" key="7">
    <source>
        <dbReference type="ARBA" id="ARBA00023098"/>
    </source>
</evidence>
<dbReference type="Proteomes" id="UP001107558">
    <property type="component" value="Chromosome 4"/>
</dbReference>
<keyword evidence="3 10" id="KW-0444">Lipid biosynthesis</keyword>
<gene>
    <name evidence="13" type="ORF">PVAND_015579</name>
</gene>
<dbReference type="GO" id="GO:0016020">
    <property type="term" value="C:membrane"/>
    <property type="evidence" value="ECO:0007669"/>
    <property type="project" value="UniProtKB-SubCell"/>
</dbReference>
<comment type="catalytic activity">
    <reaction evidence="9 10">
        <text>a long-chain fatty acyl-CoA + 2 NADPH + 2 H(+) = a long-chain primary fatty alcohol + 2 NADP(+) + CoA</text>
        <dbReference type="Rhea" id="RHEA:52716"/>
        <dbReference type="ChEBI" id="CHEBI:15378"/>
        <dbReference type="ChEBI" id="CHEBI:57287"/>
        <dbReference type="ChEBI" id="CHEBI:57783"/>
        <dbReference type="ChEBI" id="CHEBI:58349"/>
        <dbReference type="ChEBI" id="CHEBI:77396"/>
        <dbReference type="ChEBI" id="CHEBI:83139"/>
        <dbReference type="EC" id="1.2.1.84"/>
    </reaction>
</comment>
<dbReference type="InterPro" id="IPR026055">
    <property type="entry name" value="FAR"/>
</dbReference>
<comment type="similarity">
    <text evidence="2 10">Belongs to the fatty acyl-CoA reductase family.</text>
</comment>
<evidence type="ECO:0000256" key="8">
    <source>
        <dbReference type="ARBA" id="ARBA00023136"/>
    </source>
</evidence>
<dbReference type="PANTHER" id="PTHR11011:SF116">
    <property type="entry name" value="FATTY ACYL-COA REDUCTASE CG5065-RELATED"/>
    <property type="match status" value="1"/>
</dbReference>
<dbReference type="Pfam" id="PF07993">
    <property type="entry name" value="NAD_binding_4"/>
    <property type="match status" value="1"/>
</dbReference>
<evidence type="ECO:0000256" key="6">
    <source>
        <dbReference type="ARBA" id="ARBA00022989"/>
    </source>
</evidence>